<gene>
    <name evidence="2" type="ORF">FMAN_07032</name>
</gene>
<evidence type="ECO:0000256" key="1">
    <source>
        <dbReference type="SAM" id="MobiDB-lite"/>
    </source>
</evidence>
<dbReference type="EMBL" id="FCQH01000005">
    <property type="protein sequence ID" value="CVK92007.1"/>
    <property type="molecule type" value="Genomic_DNA"/>
</dbReference>
<evidence type="ECO:0000313" key="2">
    <source>
        <dbReference type="EMBL" id="CVK92007.1"/>
    </source>
</evidence>
<protein>
    <submittedName>
        <fullName evidence="2">Uncharacterized protein</fullName>
    </submittedName>
</protein>
<dbReference type="VEuPathDB" id="FungiDB:FMAN_07032"/>
<accession>A0A1L7T9U1</accession>
<organism evidence="2 3">
    <name type="scientific">Fusarium mangiferae</name>
    <name type="common">Mango malformation disease fungus</name>
    <dbReference type="NCBI Taxonomy" id="192010"/>
    <lineage>
        <taxon>Eukaryota</taxon>
        <taxon>Fungi</taxon>
        <taxon>Dikarya</taxon>
        <taxon>Ascomycota</taxon>
        <taxon>Pezizomycotina</taxon>
        <taxon>Sordariomycetes</taxon>
        <taxon>Hypocreomycetidae</taxon>
        <taxon>Hypocreales</taxon>
        <taxon>Nectriaceae</taxon>
        <taxon>Fusarium</taxon>
        <taxon>Fusarium fujikuroi species complex</taxon>
    </lineage>
</organism>
<evidence type="ECO:0000313" key="3">
    <source>
        <dbReference type="Proteomes" id="UP000184255"/>
    </source>
</evidence>
<dbReference type="GeneID" id="65086295"/>
<dbReference type="RefSeq" id="XP_041681255.1">
    <property type="nucleotide sequence ID" value="XM_041830609.1"/>
</dbReference>
<feature type="compositionally biased region" description="Basic and acidic residues" evidence="1">
    <location>
        <begin position="176"/>
        <end position="186"/>
    </location>
</feature>
<comment type="caution">
    <text evidence="2">The sequence shown here is derived from an EMBL/GenBank/DDBJ whole genome shotgun (WGS) entry which is preliminary data.</text>
</comment>
<keyword evidence="3" id="KW-1185">Reference proteome</keyword>
<feature type="region of interest" description="Disordered" evidence="1">
    <location>
        <begin position="155"/>
        <end position="186"/>
    </location>
</feature>
<proteinExistence type="predicted"/>
<sequence length="186" mass="19835">MADYLYDEIQLFVTVVNVSSDPAAIYGGSALGGNLAPSEFLLNPKAQQVTQGTISIPNAELGAQGEFSLEDTLWEVTPKNGQTSRVVLIGTVTYVTVEDTSETTTTQTINVTPQVSEPQIPISLANVQLIDRGTPTALLTMNIFAGSVNPADGDKKADQAAVNNQESFSMKRVITQKKEKDTGDKA</sequence>
<dbReference type="AlphaFoldDB" id="A0A1L7T9U1"/>
<name>A0A1L7T9U1_FUSMA</name>
<reference evidence="3" key="1">
    <citation type="journal article" date="2016" name="Genome Biol. Evol.">
        <title>Comparative 'omics' of the Fusarium fujikuroi species complex highlights differences in genetic potential and metabolite synthesis.</title>
        <authorList>
            <person name="Niehaus E.-M."/>
            <person name="Muensterkoetter M."/>
            <person name="Proctor R.H."/>
            <person name="Brown D.W."/>
            <person name="Sharon A."/>
            <person name="Idan Y."/>
            <person name="Oren-Young L."/>
            <person name="Sieber C.M."/>
            <person name="Novak O."/>
            <person name="Pencik A."/>
            <person name="Tarkowska D."/>
            <person name="Hromadova K."/>
            <person name="Freeman S."/>
            <person name="Maymon M."/>
            <person name="Elazar M."/>
            <person name="Youssef S.A."/>
            <person name="El-Shabrawy E.S.M."/>
            <person name="Shalaby A.B.A."/>
            <person name="Houterman P."/>
            <person name="Brock N.L."/>
            <person name="Burkhardt I."/>
            <person name="Tsavkelova E.A."/>
            <person name="Dickschat J.S."/>
            <person name="Galuszka P."/>
            <person name="Gueldener U."/>
            <person name="Tudzynski B."/>
        </authorList>
    </citation>
    <scope>NUCLEOTIDE SEQUENCE [LARGE SCALE GENOMIC DNA]</scope>
    <source>
        <strain evidence="3">MRC7560</strain>
    </source>
</reference>
<dbReference type="Proteomes" id="UP000184255">
    <property type="component" value="Unassembled WGS sequence"/>
</dbReference>